<keyword evidence="1" id="KW-0812">Transmembrane</keyword>
<dbReference type="InterPro" id="IPR050640">
    <property type="entry name" value="Bact_2-comp_sensor_kinase"/>
</dbReference>
<evidence type="ECO:0000256" key="1">
    <source>
        <dbReference type="SAM" id="Phobius"/>
    </source>
</evidence>
<dbReference type="Pfam" id="PF06580">
    <property type="entry name" value="His_kinase"/>
    <property type="match status" value="1"/>
</dbReference>
<feature type="domain" description="Signal transduction histidine kinase internal region" evidence="2">
    <location>
        <begin position="169"/>
        <end position="247"/>
    </location>
</feature>
<name>A0A3B0CED0_9FLAO</name>
<keyword evidence="4" id="KW-1185">Reference proteome</keyword>
<keyword evidence="1" id="KW-0472">Membrane</keyword>
<sequence>MLKIACQSYKNLPISLSRMGLIGLLVCLFFIAKEYTDHLINAYNYPFSWFFIGSKILINYLFWIVLSPLVYALTKLVQNKSNLTSNAIKAIFGVLLLAIAHRALVTKVNDVIYYLSAGYMKDFFGPNGIVGMVVGSFSSLIELLVLMGLFFAIDYQKRYLKNQKELIAAQLASLQMQLHPHFLFNTLHSISSMIDIDSQKAQKMLTKMGALMRTLLENDLEQMITIEKEVDFIKDYLDLEQIRYADKMAIRYQVSKDVLQTKVPNMILQPLVENAIKYGIVPAMNPGEICIEIKRTKDESSLKDYVDLKISNTSENNESAIHEKGTGLGIQNIRKRLEGIYADGFLFESRFVNPKLYVAQISLPLNSL</sequence>
<feature type="transmembrane region" description="Helical" evidence="1">
    <location>
        <begin position="12"/>
        <end position="32"/>
    </location>
</feature>
<proteinExistence type="predicted"/>
<dbReference type="AlphaFoldDB" id="A0A3B0CED0"/>
<feature type="transmembrane region" description="Helical" evidence="1">
    <location>
        <begin position="129"/>
        <end position="153"/>
    </location>
</feature>
<dbReference type="Proteomes" id="UP000276603">
    <property type="component" value="Unassembled WGS sequence"/>
</dbReference>
<comment type="caution">
    <text evidence="3">The sequence shown here is derived from an EMBL/GenBank/DDBJ whole genome shotgun (WGS) entry which is preliminary data.</text>
</comment>
<accession>A0A3B0CED0</accession>
<dbReference type="InterPro" id="IPR036890">
    <property type="entry name" value="HATPase_C_sf"/>
</dbReference>
<feature type="transmembrane region" description="Helical" evidence="1">
    <location>
        <begin position="86"/>
        <end position="105"/>
    </location>
</feature>
<dbReference type="EMBL" id="RBCJ01000001">
    <property type="protein sequence ID" value="RKN83431.1"/>
    <property type="molecule type" value="Genomic_DNA"/>
</dbReference>
<protein>
    <recommendedName>
        <fullName evidence="2">Signal transduction histidine kinase internal region domain-containing protein</fullName>
    </recommendedName>
</protein>
<evidence type="ECO:0000313" key="3">
    <source>
        <dbReference type="EMBL" id="RKN83431.1"/>
    </source>
</evidence>
<reference evidence="3 4" key="1">
    <citation type="submission" date="2018-10" db="EMBL/GenBank/DDBJ databases">
        <title>Ulvibacterium marinum gen. nov., sp. nov., a novel marine bacterium of the family Flavobacteriaceae, isolated from a culture of the green alga Ulva prolifera.</title>
        <authorList>
            <person name="Zhang Z."/>
        </authorList>
    </citation>
    <scope>NUCLEOTIDE SEQUENCE [LARGE SCALE GENOMIC DNA]</scope>
    <source>
        <strain evidence="3 4">CCMM003</strain>
    </source>
</reference>
<keyword evidence="1" id="KW-1133">Transmembrane helix</keyword>
<dbReference type="InterPro" id="IPR010559">
    <property type="entry name" value="Sig_transdc_His_kin_internal"/>
</dbReference>
<dbReference type="GO" id="GO:0000155">
    <property type="term" value="F:phosphorelay sensor kinase activity"/>
    <property type="evidence" value="ECO:0007669"/>
    <property type="project" value="InterPro"/>
</dbReference>
<evidence type="ECO:0000259" key="2">
    <source>
        <dbReference type="Pfam" id="PF06580"/>
    </source>
</evidence>
<dbReference type="PANTHER" id="PTHR34220:SF7">
    <property type="entry name" value="SENSOR HISTIDINE KINASE YPDA"/>
    <property type="match status" value="1"/>
</dbReference>
<dbReference type="SUPFAM" id="SSF55874">
    <property type="entry name" value="ATPase domain of HSP90 chaperone/DNA topoisomerase II/histidine kinase"/>
    <property type="match status" value="1"/>
</dbReference>
<organism evidence="3 4">
    <name type="scientific">Ulvibacterium marinum</name>
    <dbReference type="NCBI Taxonomy" id="2419782"/>
    <lineage>
        <taxon>Bacteria</taxon>
        <taxon>Pseudomonadati</taxon>
        <taxon>Bacteroidota</taxon>
        <taxon>Flavobacteriia</taxon>
        <taxon>Flavobacteriales</taxon>
        <taxon>Flavobacteriaceae</taxon>
        <taxon>Ulvibacterium</taxon>
    </lineage>
</organism>
<dbReference type="Gene3D" id="3.30.565.10">
    <property type="entry name" value="Histidine kinase-like ATPase, C-terminal domain"/>
    <property type="match status" value="1"/>
</dbReference>
<gene>
    <name evidence="3" type="ORF">D7Z94_06310</name>
</gene>
<feature type="transmembrane region" description="Helical" evidence="1">
    <location>
        <begin position="52"/>
        <end position="74"/>
    </location>
</feature>
<evidence type="ECO:0000313" key="4">
    <source>
        <dbReference type="Proteomes" id="UP000276603"/>
    </source>
</evidence>
<dbReference type="PANTHER" id="PTHR34220">
    <property type="entry name" value="SENSOR HISTIDINE KINASE YPDA"/>
    <property type="match status" value="1"/>
</dbReference>
<dbReference type="GO" id="GO:0016020">
    <property type="term" value="C:membrane"/>
    <property type="evidence" value="ECO:0007669"/>
    <property type="project" value="InterPro"/>
</dbReference>